<dbReference type="NCBIfam" id="TIGR03716">
    <property type="entry name" value="R_switched_YkoY"/>
    <property type="match status" value="1"/>
</dbReference>
<dbReference type="InterPro" id="IPR005496">
    <property type="entry name" value="Integral_membrane_TerC"/>
</dbReference>
<dbReference type="GO" id="GO:0016020">
    <property type="term" value="C:membrane"/>
    <property type="evidence" value="ECO:0007669"/>
    <property type="project" value="UniProtKB-SubCell"/>
</dbReference>
<accession>F8L4Y9</accession>
<evidence type="ECO:0000256" key="6">
    <source>
        <dbReference type="SAM" id="Phobius"/>
    </source>
</evidence>
<dbReference type="PANTHER" id="PTHR30238:SF4">
    <property type="entry name" value="SLL1022 PROTEIN"/>
    <property type="match status" value="1"/>
</dbReference>
<keyword evidence="5 6" id="KW-0472">Membrane</keyword>
<dbReference type="Proteomes" id="UP000000496">
    <property type="component" value="Chromosome gsn.131"/>
</dbReference>
<evidence type="ECO:0000256" key="3">
    <source>
        <dbReference type="ARBA" id="ARBA00022692"/>
    </source>
</evidence>
<feature type="transmembrane region" description="Helical" evidence="6">
    <location>
        <begin position="112"/>
        <end position="137"/>
    </location>
</feature>
<proteinExistence type="inferred from homology"/>
<dbReference type="InterPro" id="IPR022493">
    <property type="entry name" value="CHP03716_TM_YkoY"/>
</dbReference>
<evidence type="ECO:0000313" key="8">
    <source>
        <dbReference type="Proteomes" id="UP000000496"/>
    </source>
</evidence>
<dbReference type="EMBL" id="FR872582">
    <property type="protein sequence ID" value="CCB89133.1"/>
    <property type="molecule type" value="Genomic_DNA"/>
</dbReference>
<evidence type="ECO:0000256" key="4">
    <source>
        <dbReference type="ARBA" id="ARBA00022989"/>
    </source>
</evidence>
<comment type="similarity">
    <text evidence="2">Belongs to the TerC family.</text>
</comment>
<keyword evidence="4 6" id="KW-1133">Transmembrane helix</keyword>
<evidence type="ECO:0000313" key="7">
    <source>
        <dbReference type="EMBL" id="CCB89133.1"/>
    </source>
</evidence>
<evidence type="ECO:0000256" key="1">
    <source>
        <dbReference type="ARBA" id="ARBA00004141"/>
    </source>
</evidence>
<feature type="transmembrane region" description="Helical" evidence="6">
    <location>
        <begin position="149"/>
        <end position="169"/>
    </location>
</feature>
<dbReference type="Pfam" id="PF03741">
    <property type="entry name" value="TerC"/>
    <property type="match status" value="1"/>
</dbReference>
<dbReference type="KEGG" id="sng:SNE_A12560"/>
<evidence type="ECO:0000256" key="5">
    <source>
        <dbReference type="ARBA" id="ARBA00023136"/>
    </source>
</evidence>
<dbReference type="RefSeq" id="WP_013943600.1">
    <property type="nucleotide sequence ID" value="NC_015713.1"/>
</dbReference>
<sequence length="242" mass="26746">MLDQTFSLIDIPRLLTLTFLEGILSVDNALALALIVRHLPPMEKKKALFVGLVSAIILRAIGILSAAYLIQIFWIQIAGGAYLLYLACSHLLTQSKHKEKKGKAKKPSFWKVVILVELTDFAFAVDSILAGLALIGVRFTPPHLPPKIWIVYFGGVMGIILMRFAARLFTSLIERFPGLELGAHLIVGWIGLKLILEASLKATIAYYTGLPTWVGILFWVGVVAFFISSFFFKKKGSIDSNS</sequence>
<keyword evidence="8" id="KW-1185">Reference proteome</keyword>
<organism evidence="7 8">
    <name type="scientific">Simkania negevensis (strain ATCC VR-1471 / DSM 27360 / Z)</name>
    <dbReference type="NCBI Taxonomy" id="331113"/>
    <lineage>
        <taxon>Bacteria</taxon>
        <taxon>Pseudomonadati</taxon>
        <taxon>Chlamydiota</taxon>
        <taxon>Chlamydiia</taxon>
        <taxon>Parachlamydiales</taxon>
        <taxon>Simkaniaceae</taxon>
        <taxon>Simkania</taxon>
    </lineage>
</organism>
<reference evidence="7 8" key="2">
    <citation type="journal article" date="2011" name="Mol. Biol. Evol.">
        <title>Unity in variety--the pan-genome of the Chlamydiae.</title>
        <authorList>
            <person name="Collingro A."/>
            <person name="Tischler P."/>
            <person name="Weinmaier T."/>
            <person name="Penz T."/>
            <person name="Heinz E."/>
            <person name="Brunham R.C."/>
            <person name="Read T.D."/>
            <person name="Bavoil P.M."/>
            <person name="Sachse K."/>
            <person name="Kahane S."/>
            <person name="Friedman M.G."/>
            <person name="Rattei T."/>
            <person name="Myers G.S."/>
            <person name="Horn M."/>
        </authorList>
    </citation>
    <scope>NUCLEOTIDE SEQUENCE [LARGE SCALE GENOMIC DNA]</scope>
    <source>
        <strain evidence="8">ATCC VR-1471 / Z</strain>
    </source>
</reference>
<dbReference type="HOGENOM" id="CLU_070543_0_1_0"/>
<dbReference type="AlphaFoldDB" id="F8L4Y9"/>
<feature type="transmembrane region" description="Helical" evidence="6">
    <location>
        <begin position="14"/>
        <end position="35"/>
    </location>
</feature>
<feature type="transmembrane region" description="Helical" evidence="6">
    <location>
        <begin position="181"/>
        <end position="200"/>
    </location>
</feature>
<dbReference type="eggNOG" id="COG0861">
    <property type="taxonomic scope" value="Bacteria"/>
</dbReference>
<feature type="transmembrane region" description="Helical" evidence="6">
    <location>
        <begin position="73"/>
        <end position="92"/>
    </location>
</feature>
<name>F8L4Y9_SIMNZ</name>
<comment type="subcellular location">
    <subcellularLocation>
        <location evidence="1">Membrane</location>
        <topology evidence="1">Multi-pass membrane protein</topology>
    </subcellularLocation>
</comment>
<feature type="transmembrane region" description="Helical" evidence="6">
    <location>
        <begin position="212"/>
        <end position="232"/>
    </location>
</feature>
<protein>
    <submittedName>
        <fullName evidence="7">Uncharacterized membrane protein ykoY</fullName>
    </submittedName>
</protein>
<dbReference type="STRING" id="331113.SNE_A12560"/>
<dbReference type="PANTHER" id="PTHR30238">
    <property type="entry name" value="MEMBRANE BOUND PREDICTED REDOX MODULATOR"/>
    <property type="match status" value="1"/>
</dbReference>
<reference key="1">
    <citation type="journal article" date="2011" name="Mol. Biol. Evol.">
        <title>Unity in variety -- the pan-genome of the Chlamydiae.</title>
        <authorList>
            <person name="Collingro A."/>
            <person name="Tischler P."/>
            <person name="Weinmaier T."/>
            <person name="Penz T."/>
            <person name="Heinz E."/>
            <person name="Brunham R.C."/>
            <person name="Read T.D."/>
            <person name="Bavoil P.M."/>
            <person name="Sachse K."/>
            <person name="Kahane S."/>
            <person name="Friedman M.G."/>
            <person name="Rattei T."/>
            <person name="Myers G.S.A."/>
            <person name="Horn M."/>
        </authorList>
    </citation>
    <scope>NUCLEOTIDE SEQUENCE</scope>
    <source>
        <strain>Z</strain>
    </source>
</reference>
<keyword evidence="3 6" id="KW-0812">Transmembrane</keyword>
<dbReference type="OrthoDB" id="9806211at2"/>
<gene>
    <name evidence="7" type="primary">ykoY</name>
    <name evidence="7" type="ordered locus">SNE_A12560</name>
</gene>
<evidence type="ECO:0000256" key="2">
    <source>
        <dbReference type="ARBA" id="ARBA00007511"/>
    </source>
</evidence>
<feature type="transmembrane region" description="Helical" evidence="6">
    <location>
        <begin position="47"/>
        <end position="67"/>
    </location>
</feature>